<dbReference type="Pfam" id="PF02949">
    <property type="entry name" value="7tm_6"/>
    <property type="match status" value="1"/>
</dbReference>
<protein>
    <recommendedName>
        <fullName evidence="10">Odorant receptor</fullName>
    </recommendedName>
</protein>
<keyword evidence="4 10" id="KW-0812">Transmembrane</keyword>
<evidence type="ECO:0000256" key="2">
    <source>
        <dbReference type="ARBA" id="ARBA00022475"/>
    </source>
</evidence>
<evidence type="ECO:0000256" key="9">
    <source>
        <dbReference type="ARBA" id="ARBA00023224"/>
    </source>
</evidence>
<sequence>MTEKTGNTVHEDIFDYIRRMRYMTFWFGDDDYLNNWFCGRYLKIYKKIRWAICILMYLTICTILYFNESFGLYDGTFVYGPLFLMVATLVTITSHQGRDQLILANSLNRHFLTNCEPWMINMRHTFLKPIKKFVKVITWYNIAVCFNYLIVPLVIDAVLHFGFDSIESHLLLPLPFTPIYGKSPDWGWKFYSVTFLNTFACFELVQTLISFISSYGLLTSFYIAELKIFKERVKSIDLFESADEVDRQIKEIVLWHNSIIVVNKNLKIFFGLPCAFLSQFTSVVLTLALFTSLTSSDDIPIVLSYGGGMCFYAGISLFFNSLGQMVENEGDEIFWALYNLPWHQCKPGLRKTINMMIRQARAPLNIDYHGRTKMNLANFMQVLRSAYSYFAVLQSMAT</sequence>
<comment type="similarity">
    <text evidence="10">Belongs to the insect chemoreceptor superfamily. Heteromeric odorant receptor channel (TC 1.A.69) family.</text>
</comment>
<dbReference type="EMBL" id="AP028921">
    <property type="protein sequence ID" value="BET01976.1"/>
    <property type="molecule type" value="Genomic_DNA"/>
</dbReference>
<feature type="transmembrane region" description="Helical" evidence="10">
    <location>
        <begin position="138"/>
        <end position="163"/>
    </location>
</feature>
<organism evidence="11 12">
    <name type="scientific">Nesidiocoris tenuis</name>
    <dbReference type="NCBI Taxonomy" id="355587"/>
    <lineage>
        <taxon>Eukaryota</taxon>
        <taxon>Metazoa</taxon>
        <taxon>Ecdysozoa</taxon>
        <taxon>Arthropoda</taxon>
        <taxon>Hexapoda</taxon>
        <taxon>Insecta</taxon>
        <taxon>Pterygota</taxon>
        <taxon>Neoptera</taxon>
        <taxon>Paraneoptera</taxon>
        <taxon>Hemiptera</taxon>
        <taxon>Heteroptera</taxon>
        <taxon>Panheteroptera</taxon>
        <taxon>Cimicomorpha</taxon>
        <taxon>Miridae</taxon>
        <taxon>Dicyphina</taxon>
        <taxon>Nesidiocoris</taxon>
    </lineage>
</organism>
<evidence type="ECO:0000256" key="1">
    <source>
        <dbReference type="ARBA" id="ARBA00004651"/>
    </source>
</evidence>
<evidence type="ECO:0000256" key="3">
    <source>
        <dbReference type="ARBA" id="ARBA00022606"/>
    </source>
</evidence>
<feature type="transmembrane region" description="Helical" evidence="10">
    <location>
        <begin position="48"/>
        <end position="66"/>
    </location>
</feature>
<keyword evidence="12" id="KW-1185">Reference proteome</keyword>
<evidence type="ECO:0000256" key="7">
    <source>
        <dbReference type="ARBA" id="ARBA00023136"/>
    </source>
</evidence>
<feature type="transmembrane region" description="Helical" evidence="10">
    <location>
        <begin position="268"/>
        <end position="293"/>
    </location>
</feature>
<feature type="transmembrane region" description="Helical" evidence="10">
    <location>
        <begin position="72"/>
        <end position="92"/>
    </location>
</feature>
<keyword evidence="2" id="KW-1003">Cell membrane</keyword>
<keyword evidence="9 10" id="KW-0807">Transducer</keyword>
<feature type="transmembrane region" description="Helical" evidence="10">
    <location>
        <begin position="204"/>
        <end position="224"/>
    </location>
</feature>
<name>A0ABN7BC70_9HEMI</name>
<keyword evidence="8 10" id="KW-0675">Receptor</keyword>
<keyword evidence="7 10" id="KW-0472">Membrane</keyword>
<dbReference type="InterPro" id="IPR004117">
    <property type="entry name" value="7tm6_olfct_rcpt"/>
</dbReference>
<evidence type="ECO:0000256" key="5">
    <source>
        <dbReference type="ARBA" id="ARBA00022725"/>
    </source>
</evidence>
<proteinExistence type="inferred from homology"/>
<keyword evidence="5 10" id="KW-0552">Olfaction</keyword>
<comment type="caution">
    <text evidence="10">Lacks conserved residue(s) required for the propagation of feature annotation.</text>
</comment>
<feature type="transmembrane region" description="Helical" evidence="10">
    <location>
        <begin position="299"/>
        <end position="319"/>
    </location>
</feature>
<keyword evidence="3 10" id="KW-0716">Sensory transduction</keyword>
<dbReference type="Proteomes" id="UP001307889">
    <property type="component" value="Chromosome 13"/>
</dbReference>
<keyword evidence="6 10" id="KW-1133">Transmembrane helix</keyword>
<evidence type="ECO:0000256" key="8">
    <source>
        <dbReference type="ARBA" id="ARBA00023170"/>
    </source>
</evidence>
<evidence type="ECO:0000256" key="10">
    <source>
        <dbReference type="RuleBase" id="RU351113"/>
    </source>
</evidence>
<evidence type="ECO:0000256" key="4">
    <source>
        <dbReference type="ARBA" id="ARBA00022692"/>
    </source>
</evidence>
<evidence type="ECO:0000313" key="11">
    <source>
        <dbReference type="EMBL" id="BET01976.1"/>
    </source>
</evidence>
<evidence type="ECO:0000256" key="6">
    <source>
        <dbReference type="ARBA" id="ARBA00022989"/>
    </source>
</evidence>
<accession>A0ABN7BC70</accession>
<reference evidence="11 12" key="1">
    <citation type="submission" date="2023-09" db="EMBL/GenBank/DDBJ databases">
        <title>Nesidiocoris tenuis whole genome shotgun sequence.</title>
        <authorList>
            <person name="Shibata T."/>
            <person name="Shimoda M."/>
            <person name="Kobayashi T."/>
            <person name="Uehara T."/>
        </authorList>
    </citation>
    <scope>NUCLEOTIDE SEQUENCE [LARGE SCALE GENOMIC DNA]</scope>
    <source>
        <strain evidence="11 12">Japan</strain>
    </source>
</reference>
<dbReference type="PANTHER" id="PTHR21137:SF35">
    <property type="entry name" value="ODORANT RECEPTOR 19A-RELATED"/>
    <property type="match status" value="1"/>
</dbReference>
<dbReference type="PANTHER" id="PTHR21137">
    <property type="entry name" value="ODORANT RECEPTOR"/>
    <property type="match status" value="1"/>
</dbReference>
<evidence type="ECO:0000313" key="12">
    <source>
        <dbReference type="Proteomes" id="UP001307889"/>
    </source>
</evidence>
<gene>
    <name evidence="11" type="ORF">NTJ_14795</name>
</gene>
<comment type="subcellular location">
    <subcellularLocation>
        <location evidence="1 10">Cell membrane</location>
        <topology evidence="1 10">Multi-pass membrane protein</topology>
    </subcellularLocation>
</comment>